<evidence type="ECO:0000313" key="2">
    <source>
        <dbReference type="EMBL" id="MBB5755897.1"/>
    </source>
</evidence>
<reference evidence="2 3" key="1">
    <citation type="submission" date="2020-08" db="EMBL/GenBank/DDBJ databases">
        <title>Genomic Encyclopedia of Type Strains, Phase IV (KMG-IV): sequencing the most valuable type-strain genomes for metagenomic binning, comparative biology and taxonomic classification.</title>
        <authorList>
            <person name="Goeker M."/>
        </authorList>
    </citation>
    <scope>NUCLEOTIDE SEQUENCE [LARGE SCALE GENOMIC DNA]</scope>
    <source>
        <strain evidence="2 3">DSM 2163</strain>
    </source>
</reference>
<evidence type="ECO:0008006" key="4">
    <source>
        <dbReference type="Google" id="ProtNLM"/>
    </source>
</evidence>
<sequence length="128" mass="14021">MSESISDLEKDIEQRRARLDETIDRIQGRLNASSLVDEMLGSARRTPYSGFYDEALDTVRRNPVPVLLIAAGVGLLLNGMRTGRQRASRALVPVETKPVTVTGADRTYDPDAPAGKPPHDLPGERPQV</sequence>
<organism evidence="2 3">
    <name type="scientific">Methylorubrum rhodinum</name>
    <dbReference type="NCBI Taxonomy" id="29428"/>
    <lineage>
        <taxon>Bacteria</taxon>
        <taxon>Pseudomonadati</taxon>
        <taxon>Pseudomonadota</taxon>
        <taxon>Alphaproteobacteria</taxon>
        <taxon>Hyphomicrobiales</taxon>
        <taxon>Methylobacteriaceae</taxon>
        <taxon>Methylorubrum</taxon>
    </lineage>
</organism>
<name>A0A840ZFY5_9HYPH</name>
<dbReference type="Proteomes" id="UP000583454">
    <property type="component" value="Unassembled WGS sequence"/>
</dbReference>
<dbReference type="RefSeq" id="WP_183564643.1">
    <property type="nucleotide sequence ID" value="NZ_JACHOP010000002.1"/>
</dbReference>
<dbReference type="AlphaFoldDB" id="A0A840ZFY5"/>
<keyword evidence="3" id="KW-1185">Reference proteome</keyword>
<feature type="region of interest" description="Disordered" evidence="1">
    <location>
        <begin position="101"/>
        <end position="128"/>
    </location>
</feature>
<evidence type="ECO:0000313" key="3">
    <source>
        <dbReference type="Proteomes" id="UP000583454"/>
    </source>
</evidence>
<comment type="caution">
    <text evidence="2">The sequence shown here is derived from an EMBL/GenBank/DDBJ whole genome shotgun (WGS) entry which is preliminary data.</text>
</comment>
<dbReference type="Pfam" id="PF12277">
    <property type="entry name" value="DUF3618"/>
    <property type="match status" value="1"/>
</dbReference>
<dbReference type="EMBL" id="JACHOP010000002">
    <property type="protein sequence ID" value="MBB5755897.1"/>
    <property type="molecule type" value="Genomic_DNA"/>
</dbReference>
<dbReference type="InterPro" id="IPR022062">
    <property type="entry name" value="DUF3618"/>
</dbReference>
<proteinExistence type="predicted"/>
<feature type="compositionally biased region" description="Basic and acidic residues" evidence="1">
    <location>
        <begin position="117"/>
        <end position="128"/>
    </location>
</feature>
<accession>A0A840ZFY5</accession>
<gene>
    <name evidence="2" type="ORF">HNR00_000593</name>
</gene>
<protein>
    <recommendedName>
        <fullName evidence="4">DUF3618 domain-containing protein</fullName>
    </recommendedName>
</protein>
<evidence type="ECO:0000256" key="1">
    <source>
        <dbReference type="SAM" id="MobiDB-lite"/>
    </source>
</evidence>